<dbReference type="SUPFAM" id="SSF47413">
    <property type="entry name" value="lambda repressor-like DNA-binding domains"/>
    <property type="match status" value="1"/>
</dbReference>
<proteinExistence type="predicted"/>
<dbReference type="CDD" id="cd00093">
    <property type="entry name" value="HTH_XRE"/>
    <property type="match status" value="1"/>
</dbReference>
<dbReference type="PROSITE" id="PS50943">
    <property type="entry name" value="HTH_CROC1"/>
    <property type="match status" value="1"/>
</dbReference>
<accession>A0A918N6I2</accession>
<dbReference type="EMBL" id="BMXR01000002">
    <property type="protein sequence ID" value="GGX46239.1"/>
    <property type="molecule type" value="Genomic_DNA"/>
</dbReference>
<sequence length="85" mass="9366">MSQKQLGIEAGFDPSSASPRMNQYEKGKHHPDATTVAKLCEVLGVPVAYLYCDDDDLARVIANFSKVGEKDRKRILAIVDTVKQS</sequence>
<dbReference type="Pfam" id="PF01381">
    <property type="entry name" value="HTH_3"/>
    <property type="match status" value="1"/>
</dbReference>
<reference evidence="3" key="2">
    <citation type="submission" date="2020-09" db="EMBL/GenBank/DDBJ databases">
        <authorList>
            <person name="Sun Q."/>
            <person name="Kim S."/>
        </authorList>
    </citation>
    <scope>NUCLEOTIDE SEQUENCE</scope>
    <source>
        <strain evidence="3">KCTC 22169</strain>
    </source>
</reference>
<feature type="domain" description="HTH cro/C1-type" evidence="2">
    <location>
        <begin position="1"/>
        <end position="50"/>
    </location>
</feature>
<protein>
    <recommendedName>
        <fullName evidence="2">HTH cro/C1-type domain-containing protein</fullName>
    </recommendedName>
</protein>
<organism evidence="3 4">
    <name type="scientific">Saccharospirillum salsuginis</name>
    <dbReference type="NCBI Taxonomy" id="418750"/>
    <lineage>
        <taxon>Bacteria</taxon>
        <taxon>Pseudomonadati</taxon>
        <taxon>Pseudomonadota</taxon>
        <taxon>Gammaproteobacteria</taxon>
        <taxon>Oceanospirillales</taxon>
        <taxon>Saccharospirillaceae</taxon>
        <taxon>Saccharospirillum</taxon>
    </lineage>
</organism>
<reference evidence="3" key="1">
    <citation type="journal article" date="2014" name="Int. J. Syst. Evol. Microbiol.">
        <title>Complete genome sequence of Corynebacterium casei LMG S-19264T (=DSM 44701T), isolated from a smear-ripened cheese.</title>
        <authorList>
            <consortium name="US DOE Joint Genome Institute (JGI-PGF)"/>
            <person name="Walter F."/>
            <person name="Albersmeier A."/>
            <person name="Kalinowski J."/>
            <person name="Ruckert C."/>
        </authorList>
    </citation>
    <scope>NUCLEOTIDE SEQUENCE</scope>
    <source>
        <strain evidence="3">KCTC 22169</strain>
    </source>
</reference>
<evidence type="ECO:0000313" key="3">
    <source>
        <dbReference type="EMBL" id="GGX46239.1"/>
    </source>
</evidence>
<feature type="region of interest" description="Disordered" evidence="1">
    <location>
        <begin position="1"/>
        <end position="29"/>
    </location>
</feature>
<comment type="caution">
    <text evidence="3">The sequence shown here is derived from an EMBL/GenBank/DDBJ whole genome shotgun (WGS) entry which is preliminary data.</text>
</comment>
<dbReference type="InterPro" id="IPR001387">
    <property type="entry name" value="Cro/C1-type_HTH"/>
</dbReference>
<evidence type="ECO:0000259" key="2">
    <source>
        <dbReference type="PROSITE" id="PS50943"/>
    </source>
</evidence>
<dbReference type="Gene3D" id="1.10.260.40">
    <property type="entry name" value="lambda repressor-like DNA-binding domains"/>
    <property type="match status" value="1"/>
</dbReference>
<evidence type="ECO:0000256" key="1">
    <source>
        <dbReference type="SAM" id="MobiDB-lite"/>
    </source>
</evidence>
<dbReference type="Proteomes" id="UP000626148">
    <property type="component" value="Unassembled WGS sequence"/>
</dbReference>
<evidence type="ECO:0000313" key="4">
    <source>
        <dbReference type="Proteomes" id="UP000626148"/>
    </source>
</evidence>
<dbReference type="GO" id="GO:0003677">
    <property type="term" value="F:DNA binding"/>
    <property type="evidence" value="ECO:0007669"/>
    <property type="project" value="InterPro"/>
</dbReference>
<keyword evidence="4" id="KW-1185">Reference proteome</keyword>
<dbReference type="InterPro" id="IPR010982">
    <property type="entry name" value="Lambda_DNA-bd_dom_sf"/>
</dbReference>
<dbReference type="AlphaFoldDB" id="A0A918N6I2"/>
<gene>
    <name evidence="3" type="ORF">GCM10007392_11630</name>
</gene>
<name>A0A918N6I2_9GAMM</name>